<keyword evidence="3 13" id="KW-0813">Transport</keyword>
<gene>
    <name evidence="18" type="ORF">ENR64_12065</name>
</gene>
<keyword evidence="12 13" id="KW-0998">Cell outer membrane</keyword>
<dbReference type="InterPro" id="IPR021731">
    <property type="entry name" value="AMIN_dom"/>
</dbReference>
<evidence type="ECO:0000256" key="8">
    <source>
        <dbReference type="ARBA" id="ARBA00023004"/>
    </source>
</evidence>
<evidence type="ECO:0000256" key="13">
    <source>
        <dbReference type="PROSITE-ProRule" id="PRU01360"/>
    </source>
</evidence>
<evidence type="ECO:0000256" key="3">
    <source>
        <dbReference type="ARBA" id="ARBA00022448"/>
    </source>
</evidence>
<dbReference type="PROSITE" id="PS52016">
    <property type="entry name" value="TONB_DEPENDENT_REC_3"/>
    <property type="match status" value="1"/>
</dbReference>
<dbReference type="FunFam" id="2.40.170.20:FF:000005">
    <property type="entry name" value="TonB-dependent siderophore receptor"/>
    <property type="match status" value="1"/>
</dbReference>
<keyword evidence="8" id="KW-0408">Iron</keyword>
<dbReference type="EMBL" id="DSRU01000172">
    <property type="protein sequence ID" value="HFM98468.1"/>
    <property type="molecule type" value="Genomic_DNA"/>
</dbReference>
<accession>A0A7C3KF34</accession>
<keyword evidence="6 13" id="KW-0812">Transmembrane</keyword>
<evidence type="ECO:0000256" key="5">
    <source>
        <dbReference type="ARBA" id="ARBA00022496"/>
    </source>
</evidence>
<dbReference type="Gene3D" id="2.170.130.10">
    <property type="entry name" value="TonB-dependent receptor, plug domain"/>
    <property type="match status" value="1"/>
</dbReference>
<dbReference type="FunFam" id="2.170.130.10:FF:000001">
    <property type="entry name" value="Catecholate siderophore TonB-dependent receptor"/>
    <property type="match status" value="1"/>
</dbReference>
<dbReference type="InterPro" id="IPR000531">
    <property type="entry name" value="Beta-barrel_TonB"/>
</dbReference>
<dbReference type="InterPro" id="IPR036942">
    <property type="entry name" value="Beta-barrel_TonB_sf"/>
</dbReference>
<keyword evidence="5" id="KW-0410">Iron transport</keyword>
<feature type="domain" description="AMIN" evidence="17">
    <location>
        <begin position="77"/>
        <end position="154"/>
    </location>
</feature>
<dbReference type="CDD" id="cd01347">
    <property type="entry name" value="ligand_gated_channel"/>
    <property type="match status" value="1"/>
</dbReference>
<comment type="caution">
    <text evidence="18">The sequence shown here is derived from an EMBL/GenBank/DDBJ whole genome shotgun (WGS) entry which is preliminary data.</text>
</comment>
<dbReference type="PANTHER" id="PTHR32552:SF68">
    <property type="entry name" value="FERRICHROME OUTER MEMBRANE TRANSPORTER_PHAGE RECEPTOR"/>
    <property type="match status" value="1"/>
</dbReference>
<organism evidence="18">
    <name type="scientific">Oscillatoriales cyanobacterium SpSt-418</name>
    <dbReference type="NCBI Taxonomy" id="2282169"/>
    <lineage>
        <taxon>Bacteria</taxon>
        <taxon>Bacillati</taxon>
        <taxon>Cyanobacteriota</taxon>
        <taxon>Cyanophyceae</taxon>
        <taxon>Oscillatoriophycideae</taxon>
        <taxon>Oscillatoriales</taxon>
    </lineage>
</organism>
<dbReference type="Pfam" id="PF00593">
    <property type="entry name" value="TonB_dep_Rec_b-barrel"/>
    <property type="match status" value="1"/>
</dbReference>
<name>A0A7C3KF34_9CYAN</name>
<keyword evidence="9" id="KW-0406">Ion transport</keyword>
<comment type="subcellular location">
    <subcellularLocation>
        <location evidence="1 13">Cell outer membrane</location>
        <topology evidence="1 13">Multi-pass membrane protein</topology>
    </subcellularLocation>
</comment>
<evidence type="ECO:0000256" key="14">
    <source>
        <dbReference type="RuleBase" id="RU003357"/>
    </source>
</evidence>
<reference evidence="18" key="1">
    <citation type="journal article" date="2020" name="mSystems">
        <title>Genome- and Community-Level Interaction Insights into Carbon Utilization and Element Cycling Functions of Hydrothermarchaeota in Hydrothermal Sediment.</title>
        <authorList>
            <person name="Zhou Z."/>
            <person name="Liu Y."/>
            <person name="Xu W."/>
            <person name="Pan J."/>
            <person name="Luo Z.H."/>
            <person name="Li M."/>
        </authorList>
    </citation>
    <scope>NUCLEOTIDE SEQUENCE [LARGE SCALE GENOMIC DNA]</scope>
    <source>
        <strain evidence="18">SpSt-418</strain>
    </source>
</reference>
<evidence type="ECO:0000256" key="6">
    <source>
        <dbReference type="ARBA" id="ARBA00022692"/>
    </source>
</evidence>
<dbReference type="GO" id="GO:0015344">
    <property type="term" value="F:siderophore uptake transmembrane transporter activity"/>
    <property type="evidence" value="ECO:0007669"/>
    <property type="project" value="TreeGrafter"/>
</dbReference>
<sequence length="846" mass="93934">MQIQRWVEVSRVLSVLMAVTVETELTRAEALPRSPGSSIATVSESNELPQASKTVKEWVAQIEATTVRVTGVSLNSTDIGLEIVLQTAEGKALLIDATRFRSEGTRLIAEIPNAVLALSEGPEFLAEDPTPDVTRVQVLQQDSSTIQVSVTGNEALPNSEVILSSGGIAYSLNPEFDEEPDEEIVVTGETPEGYRVPNASTATRTDTPLRDIPQSIQVVPQQVLEDQQVTRLQEALRNVSGVNQGNTFGSTSDAFVIRGFPATSSGNILRNGFRLPDTDLAFFDVANIDRVEVLKGPASVLYGNLEPGGVINIVPKVPLAQPSYEVGLQVGSFGLVRPTLDFTGPLNSSGTLRYRLNAAYERASGFRDYDQNIERYFIAPTLLWQISDRTDLTLDLEYLNDERPFDRGIVNDVNFKIPNIPFDRIIGEPDDVSRTETFSIGYNLEHRFNDRWKLRNAFRYTGSEVFNYRAEPLYDTDESGDTSRNFRSNDNFSASYAFQTNVVGNVTTGTIRHTILAGVDWLRNTRTGGQRRFPGSTTLNIFDPIYGTPRPALSELTRNFFTRDTRSDLIGFYLQDQIAFTDNLKLLVGGRFDIVDQFSDEIWLDTTTEQYDTAFTPRVGIVYQPIQPLSLYASYSRSFSPNASTNAAGDFLDPERGTQYEVGLRGELANGRLMVNLAAYDITKTNVATQDRDNPDFSVATGEVRSQGIELDVIGEILPGWRIIASYAYNDARVTEDNDSSRVGLRLQDAPHNTFSLWSTYEIQTGTLQGLGFGAGVFYVGDRIDGFIPSVTLEEYVRVDLGVFYRRDNWRVALNIKNLLNKEYIQSGFYNPGEPFTVVGSVSITF</sequence>
<dbReference type="AlphaFoldDB" id="A0A7C3KF34"/>
<evidence type="ECO:0000259" key="16">
    <source>
        <dbReference type="Pfam" id="PF07715"/>
    </source>
</evidence>
<evidence type="ECO:0000259" key="15">
    <source>
        <dbReference type="Pfam" id="PF00593"/>
    </source>
</evidence>
<evidence type="ECO:0000256" key="11">
    <source>
        <dbReference type="ARBA" id="ARBA00023136"/>
    </source>
</evidence>
<dbReference type="GO" id="GO:0009279">
    <property type="term" value="C:cell outer membrane"/>
    <property type="evidence" value="ECO:0007669"/>
    <property type="project" value="UniProtKB-SubCell"/>
</dbReference>
<proteinExistence type="inferred from homology"/>
<dbReference type="Pfam" id="PF07715">
    <property type="entry name" value="Plug"/>
    <property type="match status" value="1"/>
</dbReference>
<feature type="domain" description="TonB-dependent receptor-like beta-barrel" evidence="15">
    <location>
        <begin position="384"/>
        <end position="819"/>
    </location>
</feature>
<evidence type="ECO:0000313" key="18">
    <source>
        <dbReference type="EMBL" id="HFM98468.1"/>
    </source>
</evidence>
<feature type="domain" description="TonB-dependent receptor plug" evidence="16">
    <location>
        <begin position="209"/>
        <end position="310"/>
    </location>
</feature>
<protein>
    <submittedName>
        <fullName evidence="18">TonB-dependent receptor</fullName>
    </submittedName>
</protein>
<dbReference type="NCBIfam" id="TIGR01783">
    <property type="entry name" value="TonB-siderophor"/>
    <property type="match status" value="1"/>
</dbReference>
<keyword evidence="4 13" id="KW-1134">Transmembrane beta strand</keyword>
<evidence type="ECO:0000256" key="12">
    <source>
        <dbReference type="ARBA" id="ARBA00023237"/>
    </source>
</evidence>
<keyword evidence="10 14" id="KW-0798">TonB box</keyword>
<comment type="similarity">
    <text evidence="2 13 14">Belongs to the TonB-dependent receptor family.</text>
</comment>
<keyword evidence="18" id="KW-0675">Receptor</keyword>
<dbReference type="PANTHER" id="PTHR32552">
    <property type="entry name" value="FERRICHROME IRON RECEPTOR-RELATED"/>
    <property type="match status" value="1"/>
</dbReference>
<dbReference type="InterPro" id="IPR010105">
    <property type="entry name" value="TonB_sidphr_rcpt"/>
</dbReference>
<dbReference type="InterPro" id="IPR037066">
    <property type="entry name" value="Plug_dom_sf"/>
</dbReference>
<dbReference type="GO" id="GO:0015891">
    <property type="term" value="P:siderophore transport"/>
    <property type="evidence" value="ECO:0007669"/>
    <property type="project" value="InterPro"/>
</dbReference>
<keyword evidence="7" id="KW-0732">Signal</keyword>
<dbReference type="InterPro" id="IPR039426">
    <property type="entry name" value="TonB-dep_rcpt-like"/>
</dbReference>
<evidence type="ECO:0000259" key="17">
    <source>
        <dbReference type="Pfam" id="PF11741"/>
    </source>
</evidence>
<keyword evidence="11 13" id="KW-0472">Membrane</keyword>
<dbReference type="GO" id="GO:0038023">
    <property type="term" value="F:signaling receptor activity"/>
    <property type="evidence" value="ECO:0007669"/>
    <property type="project" value="InterPro"/>
</dbReference>
<evidence type="ECO:0000256" key="2">
    <source>
        <dbReference type="ARBA" id="ARBA00009810"/>
    </source>
</evidence>
<dbReference type="Gene3D" id="2.40.170.20">
    <property type="entry name" value="TonB-dependent receptor, beta-barrel domain"/>
    <property type="match status" value="1"/>
</dbReference>
<evidence type="ECO:0000256" key="1">
    <source>
        <dbReference type="ARBA" id="ARBA00004571"/>
    </source>
</evidence>
<evidence type="ECO:0000256" key="10">
    <source>
        <dbReference type="ARBA" id="ARBA00023077"/>
    </source>
</evidence>
<evidence type="ECO:0000256" key="7">
    <source>
        <dbReference type="ARBA" id="ARBA00022729"/>
    </source>
</evidence>
<evidence type="ECO:0000256" key="9">
    <source>
        <dbReference type="ARBA" id="ARBA00023065"/>
    </source>
</evidence>
<dbReference type="SUPFAM" id="SSF56935">
    <property type="entry name" value="Porins"/>
    <property type="match status" value="1"/>
</dbReference>
<dbReference type="InterPro" id="IPR012910">
    <property type="entry name" value="Plug_dom"/>
</dbReference>
<evidence type="ECO:0000256" key="4">
    <source>
        <dbReference type="ARBA" id="ARBA00022452"/>
    </source>
</evidence>
<dbReference type="Pfam" id="PF11741">
    <property type="entry name" value="AMIN"/>
    <property type="match status" value="1"/>
</dbReference>